<evidence type="ECO:0000313" key="2">
    <source>
        <dbReference type="Proteomes" id="UP000280834"/>
    </source>
</evidence>
<reference evidence="1 2" key="2">
    <citation type="submission" date="2018-11" db="EMBL/GenBank/DDBJ databases">
        <authorList>
            <consortium name="Pathogen Informatics"/>
        </authorList>
    </citation>
    <scope>NUCLEOTIDE SEQUENCE [LARGE SCALE GENOMIC DNA]</scope>
</reference>
<dbReference type="Proteomes" id="UP000280834">
    <property type="component" value="Unassembled WGS sequence"/>
</dbReference>
<reference evidence="3" key="1">
    <citation type="submission" date="2017-02" db="UniProtKB">
        <authorList>
            <consortium name="WormBaseParasite"/>
        </authorList>
    </citation>
    <scope>IDENTIFICATION</scope>
</reference>
<keyword evidence="2" id="KW-1185">Reference proteome</keyword>
<evidence type="ECO:0000313" key="1">
    <source>
        <dbReference type="EMBL" id="VDO17291.1"/>
    </source>
</evidence>
<sequence>MSSCSSEASYSELKEAYFCKLRTSHPDKGGSSLALFLVTKAWSVLKCERLRNNSFCAIFLVP</sequence>
<name>A0A0R3QGK7_9BILA</name>
<dbReference type="AlphaFoldDB" id="A0A0R3QGK7"/>
<protein>
    <submittedName>
        <fullName evidence="3">J domain-containing protein</fullName>
    </submittedName>
</protein>
<gene>
    <name evidence="1" type="ORF">BTMF_LOCUS4789</name>
</gene>
<dbReference type="EMBL" id="UZAG01004878">
    <property type="protein sequence ID" value="VDO17291.1"/>
    <property type="molecule type" value="Genomic_DNA"/>
</dbReference>
<proteinExistence type="predicted"/>
<dbReference type="Gene3D" id="1.10.287.110">
    <property type="entry name" value="DnaJ domain"/>
    <property type="match status" value="1"/>
</dbReference>
<dbReference type="SUPFAM" id="SSF46565">
    <property type="entry name" value="Chaperone J-domain"/>
    <property type="match status" value="1"/>
</dbReference>
<accession>A0A0R3QGK7</accession>
<dbReference type="WBParaSite" id="BTMF_0000550701-mRNA-1">
    <property type="protein sequence ID" value="BTMF_0000550701-mRNA-1"/>
    <property type="gene ID" value="BTMF_0000550701"/>
</dbReference>
<dbReference type="InterPro" id="IPR036869">
    <property type="entry name" value="J_dom_sf"/>
</dbReference>
<dbReference type="STRING" id="42155.A0A0R3QGK7"/>
<organism evidence="3">
    <name type="scientific">Brugia timori</name>
    <dbReference type="NCBI Taxonomy" id="42155"/>
    <lineage>
        <taxon>Eukaryota</taxon>
        <taxon>Metazoa</taxon>
        <taxon>Ecdysozoa</taxon>
        <taxon>Nematoda</taxon>
        <taxon>Chromadorea</taxon>
        <taxon>Rhabditida</taxon>
        <taxon>Spirurina</taxon>
        <taxon>Spiruromorpha</taxon>
        <taxon>Filarioidea</taxon>
        <taxon>Onchocercidae</taxon>
        <taxon>Brugia</taxon>
    </lineage>
</organism>
<evidence type="ECO:0000313" key="3">
    <source>
        <dbReference type="WBParaSite" id="BTMF_0000550701-mRNA-1"/>
    </source>
</evidence>